<feature type="compositionally biased region" description="Basic and acidic residues" evidence="5">
    <location>
        <begin position="1647"/>
        <end position="1656"/>
    </location>
</feature>
<comment type="caution">
    <text evidence="8">The sequence shown here is derived from an EMBL/GenBank/DDBJ whole genome shotgun (WGS) entry which is preliminary data.</text>
</comment>
<dbReference type="Pfam" id="PF14765">
    <property type="entry name" value="PS-DH"/>
    <property type="match status" value="1"/>
</dbReference>
<dbReference type="SUPFAM" id="SSF55048">
    <property type="entry name" value="Probable ACP-binding domain of malonyl-CoA ACP transacylase"/>
    <property type="match status" value="1"/>
</dbReference>
<gene>
    <name evidence="8" type="ORF">CYNAS_LOCUS21414</name>
</gene>
<dbReference type="SUPFAM" id="SSF47336">
    <property type="entry name" value="ACP-like"/>
    <property type="match status" value="4"/>
</dbReference>
<feature type="compositionally biased region" description="Polar residues" evidence="5">
    <location>
        <begin position="1479"/>
        <end position="1492"/>
    </location>
</feature>
<dbReference type="Gene3D" id="1.10.1200.10">
    <property type="entry name" value="ACP-like"/>
    <property type="match status" value="4"/>
</dbReference>
<dbReference type="GO" id="GO:0006633">
    <property type="term" value="P:fatty acid biosynthetic process"/>
    <property type="evidence" value="ECO:0007669"/>
    <property type="project" value="InterPro"/>
</dbReference>
<dbReference type="SMART" id="SM01294">
    <property type="entry name" value="PKS_PP_betabranch"/>
    <property type="match status" value="1"/>
</dbReference>
<dbReference type="Pfam" id="PF00975">
    <property type="entry name" value="Thioesterase"/>
    <property type="match status" value="1"/>
</dbReference>
<dbReference type="InterPro" id="IPR036736">
    <property type="entry name" value="ACP-like_sf"/>
</dbReference>
<dbReference type="InterPro" id="IPR014030">
    <property type="entry name" value="Ketoacyl_synth_N"/>
</dbReference>
<dbReference type="Gene3D" id="3.40.47.10">
    <property type="match status" value="3"/>
</dbReference>
<dbReference type="InterPro" id="IPR020841">
    <property type="entry name" value="PKS_Beta-ketoAc_synthase_dom"/>
</dbReference>
<dbReference type="Gene3D" id="3.30.300.30">
    <property type="match status" value="1"/>
</dbReference>
<dbReference type="EC" id="3.1.2.14" evidence="1"/>
<dbReference type="InterPro" id="IPR014043">
    <property type="entry name" value="Acyl_transferase_dom"/>
</dbReference>
<evidence type="ECO:0000313" key="9">
    <source>
        <dbReference type="Proteomes" id="UP001176961"/>
    </source>
</evidence>
<evidence type="ECO:0000259" key="7">
    <source>
        <dbReference type="PROSITE" id="PS52004"/>
    </source>
</evidence>
<name>A0AA36HFH5_CYLNA</name>
<feature type="compositionally biased region" description="Basic and acidic residues" evidence="5">
    <location>
        <begin position="1465"/>
        <end position="1478"/>
    </location>
</feature>
<dbReference type="InterPro" id="IPR016035">
    <property type="entry name" value="Acyl_Trfase/lysoPLipase"/>
</dbReference>
<dbReference type="Pfam" id="PF08659">
    <property type="entry name" value="KR"/>
    <property type="match status" value="3"/>
</dbReference>
<dbReference type="InterPro" id="IPR042104">
    <property type="entry name" value="PKS_dehydratase_sf"/>
</dbReference>
<evidence type="ECO:0000256" key="2">
    <source>
        <dbReference type="ARBA" id="ARBA00022450"/>
    </source>
</evidence>
<keyword evidence="2" id="KW-0596">Phosphopantetheine</keyword>
<sequence length="6473" mass="722447">MVLSSSEDLILRGTPNGHSTLPLGSDKLGSTAVIGERQEMRDNQTVESNNQLLNKDNNNEEQTIYISTCHWLSPQLTSFVSVVVQNSDGKRSYTYTMQKVDNDEFLVIDEACVTHRVKCHERPLDHIIPNTTSTYSMAHVQPTGVAISHLPDELNAFSVFAVLTAVAFKPNASKELCMLDNWSCEFLAHSLLPATSDRSCNTSTSVITPSATEQYFQNDQVFPPISKLDVDEAEPINPSPSYQNGSTDNCHRNKSLSRGDMAELPATVYDKTARFSSLLKCRDYEQPRRTTRSYGRHRKRYSNARNIFKIPLSRSRLSGFTVPGRIPHKLQEANQWQTLPSAKQEIRRHRSDVGVLSTSCRLPGEVTDMAELWDLLKTGKNPSSRIPIDRIETRDLLIEGRKYGNPVEGGNFISQDVSFFDCSFFGISAREAEAIDPQQRLLLECVQECLENASVTETAEIGVFIGLMEKEYPDLMETSNSVLSLLGSMCAVIAGRISYVFGCHGPAVTVDTACSSSLVAVELAISALESGRCSQAIVAGVNLILSEKGQGARANGKMLSRHGMSMSFDARASGYGRSDGCVVMLLELAKSNREYLGIVKGVNVNHGGRAVSLTTPNPVAHKMLLTSLMQDCGSPDPQYWEAHGTGTAVGDPAEFDTLSKMFKDINIGSIKNVIGHGEASAGGAALIKLLLMIRHDYIPPAIHFHVLNKRIDAGSLTLPVVGEDVELNTCGLTSFGVSGTNAAGLVHAAAAPTLRLLAMKKVNLLLISAKEEASLRQLVESVKECLITTKHSVDEVAAALARRQHYNFRCAVVVNRQGHELFECFGKVTQTDSGRFVAVLSNCSLSYDLLSFPALLKYFNSLDDFLSNDEKLLISFITFMAAVLEKVDFYAETGRELVAVLMAISILPISQASAKLLRLPNTEIVVNTLKEFEISSTKCEELNVTATPTCDSNFSKLVCDESVTMNYLKLLALFSKLYINGFPLIFSNLFMEISTNVALPNTPFNRRQLWFKKKSHAFDHYLLGSIKEKQADKTVFINYIDDLRHPQLLGKNQIGASSALEIAYTALIQQLHGNVVIEQFRVHVQNLSRSTKLLTTVKQCDGVYEVTSQLEGRDFFECRATFNNNKSKTSSTTPAKSKSVYSNSPMYLSNARCAIVTRDIASKIVRVHSKTNQLLYTAVFEIAWKMFPGIRLDRFVIFAKLPSRYEVLSKTSRSGNGIEVWASGKLIMMADDSTNSIVRMANARSNLVIYDDSQKMEQAKNNNTAQQSVNADWEGQSATTDRPSSRRTARRLNPSSSTTEYVLKKVIQAAQEPMKLSTADISNHPTIERVGKHTQQKLLEPNHKVIEPSRVIEQRQASEQGRTKRQASPPQQNTQSPSRGEDVVIDDVFHKVIRATREVLPQELVVNSTSMSTGFMELGLDSLNLMDFVEILNNKYFPNVQIQTTDIFDYPTIEQLAEHIRKKLVDRPSQKIEPKLTEQEQPSAPHQNMQSRTRAEDVAIDDVQASHSKLRKVEQVMSQQMPPGLSDLNSLRKFPNGRTGYTHIHVSHDTLTERMEHMRNGLDSPKRFVETSGEADMAHDNVLSESYTAVQTINGKQASDQSFSPSESIIDPDNIEELICQRNGYPSTTASSSDNVDRPSHPSCTKELPHDTETSNHHNCNNADEFDVLPTCFKSEGRNLIAYTVTADDVDVQADCLLSFTSTARLSLLCLRSQEEVLMDFSANTTQQQLSKFVRNASVIAFNATRDVTPQVLFQSLLFFSRLLIKNGAEVNFFVCNTDSPTNSLARSFFMTLAAEKFPKIRYIRCERFCAFEISRRDLAPKLGGSWLITGGLSGIGFTIAKWLAQECQVENLLLVSRRSPNEFLLQEVEELRKTCRVHIISANITDYATMSTLFANLSFKINGVIHSAGILRDAVVEGQSSERFKEVFAPKGDGFDILEKLLNEYGHHLDYFIVMSSVTAICGNVGQLNYAVANAYLDHKIYTRRRSGLVGTTIHWGNWLETGMAINAQKKLRSMGFLGLTTDEALAFMKYVVKYKPVEIVAAKIDWSTLFKKRPDMDPSIVSLRSLDIHAGIRPSEKMAKSVAQDFTVRNQCQHSEFGEFRTHTEQLSDNTVASTAPAHEPNTEPLNHCPVFGLNIFYDDEGDFHSSISEQIEYLTKPLHCPSIHNRSKLRASHVMGNSIHEIIRNLRTLSPVGTLRNVSGKTAMIFAGQGAQYSCMGLQLSDMFPVFKHHFEKCLTTANDYLKESPTLLEIIRDPTKAHLLHQTKYAQPAMFSYGFACAKLWGTIGFEPDFYLGHSVGELVAGVVSGILSLDEGIWLVVKRGIALEKIANRGGLVALDSEVKSELLSKFEVSIAAMNSPKQMVIAGKYDELEAVHDFMLSKNMQCTVINARYPFHSTLIQDQDLYDFKEALKTVNFRKGHIPIVSNVSGRLISTFSPEYLIEHILYPVNMVDCIRTLEFLNVTTWVEAGTSNTIIPFVRETLKITERKKHALLSTAVERRNVSECFVRAALELEKRGVAINWPAIYCSNANSFAREKLVEFPLRVAASFTEDDLHVLKNHYVDDENLIPGAYQFYILLKWLNGASRSDGYFTLVNIKFTNAWRYEDGHDYELIQTNSVTVHIVVKGITRSTSQIRFHKNPPKPCLERENVEMNCTLDCNVEDFYTRMAVNGLDYRGQFQAIKVLKRSKTQTYSLLDYKNPETLWVLMDAAMHAVCVNVMDHRPDVYFLPVHVGEIYLCADFHISPSEAVIAITEKVAENEKHINAHACIYAGDKLVFQYKNKFSLIKKRRTLEEVVNAEDVSRKEHTKIIKSCSENDEPTKQTRPVYILSFDGDFLYSSSGKTQIWQDLKVGILGQRTAQSSSAKSSIVKWDPVFFGITPKEAPYIDVQQRLMLQSVSRCLEDAKPLMITKKTGVFIGVSGNDFTNRAYSEMKENASGYYSSGTNGSCIAGRIAHWLKLEGPVLVVDTACSSTFTALTCAIDSLIQNRCDYAIVGGINVILHDTVTEVLKNAGMLSTKGVCHVFDAEADGYIRSEVAGCVLLSSHGRGARFQIPSWAIGHNGQAASLQAPNGTSQERVMKAVCRKDLLDVECHGTGTSLGDPIEAQAVSNVHGHVTVSSVKSQIGHAEAASGMASLISCMLQMEHSYRLNQAHFKCPNPRIDCHRLQVNVVGEDRSVQLLAINNFGFSGTNCSVLLQKEPARHITSIGVCKYHLAPISAKDEQTLLKMVDEVKAYVLSTSNDIGDVCESLQQNKPHHRYRHCLLYDNKRRIVWEHGQSCNVSFLEIGKNERDYIAFEYGRGYLVHESHFHSNLVAFCGSLLNRVASKPSNTVSSMTGPQFHQFIGCKFVEGHSIQWSLYNIAPTNDSVKLPTYSFKQEAYWPFDDLFASNFTTSHHQVKDILYEKSFLAVPKGKRDRSIPVMVLGRKVRIANVSYMPLPAVTSFESTQTRIVLYHSYSSTVNEALKVMKLWQALEHRRAFILIVACRNNTTSYTEWTALLRSLASEREHPYKFVSYTLLAQLEAELSNNDIFESIFYRGLERYVERLIPAEPKKIPPPSPRHLLITGGTGGVGRKLIDFMKPAKLTIVARKDNTFMEEYKEATLVKSSLNSLDLPANEIYDIVVHCAGIVDNGLMSAMDRTKMKSVCLPKVTGLGTLYKELKRRKPTKLILASSVACILGSVGQANYAFANGLMSSLAEKHNVPTQIIHWGPWKNTGLLRNPQSEKICEQMHARGWNLLESSQALDVLCTDAQNVLVFDGDISKIVETQSHLQKFLSKLTCVDKVLPEKKAAITAEVSQPIEVFNQNSIEDIITEVSGIEEISTQRHTPLMNLGIDSLMIEEIRSKINERLGCTFTSREIYDNCTLDRLSKLLANKSNVSVPRPDRTSNSQALHRSGDIAIIGYSGAFSGCADIDEFWNKILAGEECIRRTESDEESIVDAAGVIPDIDQFDHKFWNMTRDDASILDPQLRVFLQTAYHALEMSGYVRQRNELKIGVFAGAEPTDYGDPSQEAEGSLRRLFAMNMKDFVSTFTAHMLNLRGPAVGVYSACSTALLAIAQACNSLRLGDVDLAIAGGISLVFPSQTRYLIQEGLVLSPSGTCTPFDQEADGTVRGSSVGCVVLKRLDQALRDGDHIAAVVRSYGMSNDGLHKASFMAPNCTGQLECMRDALSTLSPHDANRIGYIECHGTGTRVGDEIELDAVKQVYGDNSDLILGSVKANIGHGFAGSGMAGLFKIMKILQERKVPPQINLRHLRKDIPYTINTKLSSLKANSMAAVSSFGIGGTNVHLILDQPPLRTTKRTDSGGVHILPISGTTANSCIAQCRAIATYLKSTPKTDLKSIAATLQCKREHFAYKAGFAVSSVDDAISQLESFSSPVLSSFLDNSNICFFFAPQGVQYPSMEKASLEHAEVFTHELLRLTSFASELFREDFMALLYPDDPCDKRIYDAKYAQVAIFVISRAILAQLQQWGISSNLLLGHSVGEYTAASYAGILDEHTSIRLLQKRAELVCKTKAARMLAITGKDVRLPDDVEVSAVLSDYMKCVVGSPESIEDFIKQLEEEKVSYKELTTSHGFHTSMMTVIRKEFKKLLESVHFQPGQKNIVSNVDGRIITDLTTDYCCDHLIQPVNLKRCLDTALANKNIRVIIEIGPSGILKHLVDERNLEVRVISTIKGRSKSSKIHSQLFQSLADLWASGLNIDFKAHFPCTSFDPHLPNYSFERTSCWRETLESNRMKYFTVGWRPRTRLAEENMHFHNGDTLLITDEYSDYLKFECGLCEMQIKKPADVLSGGAEILEKYSIIIYLLEKNPDDITEPFFLSRRICSAIAAEETRFIVISLTGDAVHWPTLGPIREFHLGRRRKNIFIDNSERVPLPKLIHSVLNVDEEVLLAMRNSLLSMIYAEETASGSDVHLGKTVVVIGGTGAIGSTYVEMLKKRAGVDNILILSRKTKRALCGPGVSAFTLDIKDEESMTKTLDEIYMRHGSVDTIIHAAGEATSRSLQKDIPSMLKVLLPKLSGVTNVLNYLNSRRIQLGSLIMTSSLSSVVALQGNEDYAAANIFMDALALNGHPRVNKIISIQWPAWSSAGMAATFEHNELHSLLMRTSISSQTARRAVRETLGLTGVVAYSPLSPFEIRKMLEKAQVAGERLNVADNVSEAKGSFKDKVADIWKEVLGVAVHDELDFFNNGGNSLSALRVVWSLSTRLRIDTSTATLFKHPLFKDFLAALSHTSTKPSKVASFDVTVPAPLSYPQENMFLLRHLETGAHYNIFFSISFENKSKTFSVQTLTHTIQTLIARQHSLRTCFCLRDSVNARQIVLSLTESYQNLACKEIQRQERDQIIEEEQNYEFNLENVPVRMRFNKIANDYVIFFNQHHIVTDGWSVTVLAQELNKIYEMYSNAAQERVQPIPYSISEFARWQQEHVTFSEELEELQTLLLGREATTLPQKPLNSGSRHFKKLVQILPLKLTGSLTQLAKEFHTTEFVVALSAFLLTLRKLKASSQDDTIVIGSPILNRDEKVKDLMGYFLNNVVVSTDVRLSESLEDVISSMKQTTAALRKFEKVPFHKLVARMNPKRQLNEHPLFQIFFNYRYGLEFPQINIPETKVEINQLSMNKIFNLSVTIDNTSSGTSITMEYDSSRYRIETIRLVMRTMLRHLIARRFEETESRNEVDYPTCIMSHGDALLRGSEFTSILRRTNLMRSYAETDKITSAIAERLNDSCTKLLGCSVRCDDVIGLELSSEHAPEMILAVFKVGAAYAPIDPLWPAVRKAQILEKMPVILNIQEDALSYALQYSSQKRRLKFNRISTYDIAYIMHTSGSTGVPKGVVLSHRNLSAFLRGANGQTLMRPGHRVSNSVNIVFDVSVMNIIGSFVNACELCIHDSVRYAPFEMRKLQCDFAFLTSATFNALTIDDLRKLTSLEKLFIGGESVNDTVLGDALKLGIDVTQIYGPTEGTVWSLTNRCKILENEAALIGTSMPNEICSTKGNAYEGELILKGPKVARGYINGNESAPFSFGNGMKTYSTGDIVRHEREGFLFRGRTDDQIKIRGHRIELEEVKRAILSSSPDISDVCVLPYEKNVVAFIVSGEPVHGKCLTKKLSSLLPSFMIPTRFIRISGIPLNSSGKVDKDTLLKELSRIRNIDSEESSFSAEVTSSVEDRLIAIIRSLLNVREVNVSESFFSLGGHSLLLFELRKQILDTFGVTIKVHELFANSTISELADLIASKKQVTTCESASIIITLRKTAQGKLNVYFLHAIGGSIFPYHAFLQLLPKEINIYAIEYKLHFKATSLKELAAFYAKAVCAHTKETPAFLMGHSLGGIISREMVEEMRLWGKEVPFVVMFDTWYIEPETLNIERVEAFADKIFSSLPDKTQRVECASRLARMLKKHKLCSSETKIYLFKSTEVANKVFHKIIRSDLTPKMSRSITGNGLDRYSELPIDVWLIGGNHESCLQLENLNTRKATILSLFKHYL</sequence>
<feature type="compositionally biased region" description="Polar residues" evidence="5">
    <location>
        <begin position="1624"/>
        <end position="1634"/>
    </location>
</feature>
<dbReference type="InterPro" id="IPR020806">
    <property type="entry name" value="PKS_PP-bd"/>
</dbReference>
<dbReference type="InterPro" id="IPR001227">
    <property type="entry name" value="Ac_transferase_dom_sf"/>
</dbReference>
<keyword evidence="3" id="KW-0597">Phosphoprotein</keyword>
<dbReference type="InterPro" id="IPR009081">
    <property type="entry name" value="PP-bd_ACP"/>
</dbReference>
<dbReference type="SUPFAM" id="SSF53474">
    <property type="entry name" value="alpha/beta-Hydrolases"/>
    <property type="match status" value="1"/>
</dbReference>
<feature type="domain" description="Carrier" evidence="6">
    <location>
        <begin position="6152"/>
        <end position="6227"/>
    </location>
</feature>
<dbReference type="InterPro" id="IPR001242">
    <property type="entry name" value="Condensation_dom"/>
</dbReference>
<dbReference type="InterPro" id="IPR050091">
    <property type="entry name" value="PKS_NRPS_Biosynth_Enz"/>
</dbReference>
<dbReference type="InterPro" id="IPR018201">
    <property type="entry name" value="Ketoacyl_synth_AS"/>
</dbReference>
<feature type="compositionally biased region" description="Basic and acidic residues" evidence="5">
    <location>
        <begin position="1340"/>
        <end position="1353"/>
    </location>
</feature>
<feature type="region of interest" description="Disordered" evidence="5">
    <location>
        <begin position="230"/>
        <end position="257"/>
    </location>
</feature>
<dbReference type="InterPro" id="IPR029058">
    <property type="entry name" value="AB_hydrolase_fold"/>
</dbReference>
<dbReference type="SMART" id="SM00827">
    <property type="entry name" value="PKS_AT"/>
    <property type="match status" value="2"/>
</dbReference>
<dbReference type="PANTHER" id="PTHR43775">
    <property type="entry name" value="FATTY ACID SYNTHASE"/>
    <property type="match status" value="1"/>
</dbReference>
<dbReference type="Proteomes" id="UP001176961">
    <property type="component" value="Unassembled WGS sequence"/>
</dbReference>
<dbReference type="InterPro" id="IPR036291">
    <property type="entry name" value="NAD(P)-bd_dom_sf"/>
</dbReference>
<feature type="domain" description="Carrier" evidence="6">
    <location>
        <begin position="3806"/>
        <end position="3880"/>
    </location>
</feature>
<feature type="domain" description="Ketosynthase family 3 (KS3)" evidence="7">
    <location>
        <begin position="3899"/>
        <end position="4296"/>
    </location>
</feature>
<dbReference type="Gene3D" id="3.40.50.720">
    <property type="entry name" value="NAD(P)-binding Rossmann-like Domain"/>
    <property type="match status" value="4"/>
</dbReference>
<evidence type="ECO:0000259" key="6">
    <source>
        <dbReference type="PROSITE" id="PS50075"/>
    </source>
</evidence>
<dbReference type="Gene3D" id="3.40.50.1820">
    <property type="entry name" value="alpha/beta hydrolase"/>
    <property type="match status" value="1"/>
</dbReference>
<dbReference type="GO" id="GO:0004312">
    <property type="term" value="F:fatty acid synthase activity"/>
    <property type="evidence" value="ECO:0007669"/>
    <property type="project" value="TreeGrafter"/>
</dbReference>
<dbReference type="Pfam" id="PF02801">
    <property type="entry name" value="Ketoacyl-synt_C"/>
    <property type="match status" value="3"/>
</dbReference>
<dbReference type="PROSITE" id="PS50075">
    <property type="entry name" value="CARRIER"/>
    <property type="match status" value="4"/>
</dbReference>
<dbReference type="GO" id="GO:0031177">
    <property type="term" value="F:phosphopantetheine binding"/>
    <property type="evidence" value="ECO:0007669"/>
    <property type="project" value="InterPro"/>
</dbReference>
<dbReference type="SMART" id="SM00822">
    <property type="entry name" value="PKS_KR"/>
    <property type="match status" value="3"/>
</dbReference>
<dbReference type="GO" id="GO:0044550">
    <property type="term" value="P:secondary metabolite biosynthetic process"/>
    <property type="evidence" value="ECO:0007669"/>
    <property type="project" value="UniProtKB-ARBA"/>
</dbReference>
<dbReference type="CDD" id="cd05274">
    <property type="entry name" value="KR_FAS_SDR_x"/>
    <property type="match status" value="1"/>
</dbReference>
<dbReference type="PROSITE" id="PS00455">
    <property type="entry name" value="AMP_BINDING"/>
    <property type="match status" value="1"/>
</dbReference>
<keyword evidence="9" id="KW-1185">Reference proteome</keyword>
<accession>A0AA36HFH5</accession>
<dbReference type="InterPro" id="IPR057326">
    <property type="entry name" value="KR_dom"/>
</dbReference>
<dbReference type="InterPro" id="IPR013968">
    <property type="entry name" value="PKS_KR"/>
</dbReference>
<feature type="region of interest" description="Disordered" evidence="5">
    <location>
        <begin position="1465"/>
        <end position="1494"/>
    </location>
</feature>
<feature type="domain" description="Ketosynthase family 3 (KS3)" evidence="7">
    <location>
        <begin position="2826"/>
        <end position="3201"/>
    </location>
</feature>
<feature type="region of interest" description="Disordered" evidence="5">
    <location>
        <begin position="1333"/>
        <end position="1382"/>
    </location>
</feature>
<dbReference type="PROSITE" id="PS52004">
    <property type="entry name" value="KS3_2"/>
    <property type="match status" value="3"/>
</dbReference>
<feature type="compositionally biased region" description="Polar residues" evidence="5">
    <location>
        <begin position="1355"/>
        <end position="1378"/>
    </location>
</feature>
<dbReference type="InterPro" id="IPR042099">
    <property type="entry name" value="ANL_N_sf"/>
</dbReference>
<dbReference type="Pfam" id="PF00109">
    <property type="entry name" value="ketoacyl-synt"/>
    <property type="match status" value="3"/>
</dbReference>
<dbReference type="SUPFAM" id="SSF51735">
    <property type="entry name" value="NAD(P)-binding Rossmann-fold domains"/>
    <property type="match status" value="3"/>
</dbReference>
<feature type="domain" description="Carrier" evidence="6">
    <location>
        <begin position="5159"/>
        <end position="5233"/>
    </location>
</feature>
<dbReference type="SUPFAM" id="SSF56801">
    <property type="entry name" value="Acetyl-CoA synthetase-like"/>
    <property type="match status" value="1"/>
</dbReference>
<dbReference type="Gene3D" id="3.40.50.12780">
    <property type="entry name" value="N-terminal domain of ligase-like"/>
    <property type="match status" value="1"/>
</dbReference>
<feature type="domain" description="Carrier" evidence="6">
    <location>
        <begin position="1383"/>
        <end position="1464"/>
    </location>
</feature>
<dbReference type="PROSITE" id="PS00606">
    <property type="entry name" value="KS3_1"/>
    <property type="match status" value="2"/>
</dbReference>
<dbReference type="Pfam" id="PF00698">
    <property type="entry name" value="Acyl_transf_1"/>
    <property type="match status" value="2"/>
</dbReference>
<dbReference type="InterPro" id="IPR020845">
    <property type="entry name" value="AMP-binding_CS"/>
</dbReference>
<dbReference type="SUPFAM" id="SSF53901">
    <property type="entry name" value="Thiolase-like"/>
    <property type="match status" value="3"/>
</dbReference>
<dbReference type="EMBL" id="CATQJL010000326">
    <property type="protein sequence ID" value="CAJ0609431.1"/>
    <property type="molecule type" value="Genomic_DNA"/>
</dbReference>
<dbReference type="InterPro" id="IPR045851">
    <property type="entry name" value="AMP-bd_C_sf"/>
</dbReference>
<dbReference type="InterPro" id="IPR032821">
    <property type="entry name" value="PKS_assoc"/>
</dbReference>
<feature type="domain" description="Ketosynthase family 3 (KS3)" evidence="7">
    <location>
        <begin position="350"/>
        <end position="748"/>
    </location>
</feature>
<dbReference type="Gene3D" id="3.40.366.10">
    <property type="entry name" value="Malonyl-Coenzyme A Acyl Carrier Protein, domain 2"/>
    <property type="match status" value="2"/>
</dbReference>
<dbReference type="GO" id="GO:0016297">
    <property type="term" value="F:fatty acyl-[ACP] hydrolase activity"/>
    <property type="evidence" value="ECO:0007669"/>
    <property type="project" value="UniProtKB-EC"/>
</dbReference>
<dbReference type="GO" id="GO:0004315">
    <property type="term" value="F:3-oxoacyl-[acyl-carrier-protein] synthase activity"/>
    <property type="evidence" value="ECO:0007669"/>
    <property type="project" value="InterPro"/>
</dbReference>
<dbReference type="SUPFAM" id="SSF52151">
    <property type="entry name" value="FabD/lysophospholipase-like"/>
    <property type="match status" value="2"/>
</dbReference>
<dbReference type="Gene3D" id="3.30.559.10">
    <property type="entry name" value="Chloramphenicol acetyltransferase-like domain"/>
    <property type="match status" value="1"/>
</dbReference>
<dbReference type="Pfam" id="PF00501">
    <property type="entry name" value="AMP-binding"/>
    <property type="match status" value="1"/>
</dbReference>
<dbReference type="Pfam" id="PF00668">
    <property type="entry name" value="Condensation"/>
    <property type="match status" value="1"/>
</dbReference>
<dbReference type="InterPro" id="IPR014031">
    <property type="entry name" value="Ketoacyl_synth_C"/>
</dbReference>
<dbReference type="InterPro" id="IPR001031">
    <property type="entry name" value="Thioesterase"/>
</dbReference>
<proteinExistence type="predicted"/>
<dbReference type="PANTHER" id="PTHR43775:SF37">
    <property type="entry name" value="SI:DKEY-61P9.11"/>
    <property type="match status" value="1"/>
</dbReference>
<dbReference type="SMART" id="SM00823">
    <property type="entry name" value="PKS_PP"/>
    <property type="match status" value="3"/>
</dbReference>
<evidence type="ECO:0000256" key="3">
    <source>
        <dbReference type="ARBA" id="ARBA00022553"/>
    </source>
</evidence>
<feature type="region of interest" description="Disordered" evidence="5">
    <location>
        <begin position="1624"/>
        <end position="1659"/>
    </location>
</feature>
<feature type="region of interest" description="Disordered" evidence="5">
    <location>
        <begin position="1258"/>
        <end position="1298"/>
    </location>
</feature>
<keyword evidence="4" id="KW-0808">Transferase</keyword>
<dbReference type="InterPro" id="IPR016036">
    <property type="entry name" value="Malonyl_transacylase_ACP-bd"/>
</dbReference>
<feature type="compositionally biased region" description="Polar residues" evidence="5">
    <location>
        <begin position="1259"/>
        <end position="1282"/>
    </location>
</feature>
<dbReference type="CDD" id="cd00833">
    <property type="entry name" value="PKS"/>
    <property type="match status" value="3"/>
</dbReference>
<evidence type="ECO:0000313" key="8">
    <source>
        <dbReference type="EMBL" id="CAJ0609431.1"/>
    </source>
</evidence>
<dbReference type="Pfam" id="PF00550">
    <property type="entry name" value="PP-binding"/>
    <property type="match status" value="4"/>
</dbReference>
<protein>
    <recommendedName>
        <fullName evidence="1">oleoyl-[acyl-carrier-protein] hydrolase</fullName>
        <ecNumber evidence="1">3.1.2.14</ecNumber>
    </recommendedName>
</protein>
<dbReference type="InterPro" id="IPR016039">
    <property type="entry name" value="Thiolase-like"/>
</dbReference>
<evidence type="ECO:0000256" key="4">
    <source>
        <dbReference type="ARBA" id="ARBA00022679"/>
    </source>
</evidence>
<evidence type="ECO:0000256" key="1">
    <source>
        <dbReference type="ARBA" id="ARBA00012480"/>
    </source>
</evidence>
<dbReference type="SUPFAM" id="SSF52777">
    <property type="entry name" value="CoA-dependent acyltransferases"/>
    <property type="match status" value="2"/>
</dbReference>
<feature type="compositionally biased region" description="Polar residues" evidence="5">
    <location>
        <begin position="239"/>
        <end position="248"/>
    </location>
</feature>
<dbReference type="Gene3D" id="3.30.559.30">
    <property type="entry name" value="Nonribosomal peptide synthetase, condensation domain"/>
    <property type="match status" value="1"/>
</dbReference>
<evidence type="ECO:0000256" key="5">
    <source>
        <dbReference type="SAM" id="MobiDB-lite"/>
    </source>
</evidence>
<dbReference type="InterPro" id="IPR049551">
    <property type="entry name" value="PKS_DH_C"/>
</dbReference>
<reference evidence="8" key="1">
    <citation type="submission" date="2023-07" db="EMBL/GenBank/DDBJ databases">
        <authorList>
            <consortium name="CYATHOMIX"/>
        </authorList>
    </citation>
    <scope>NUCLEOTIDE SEQUENCE</scope>
    <source>
        <strain evidence="8">N/A</strain>
    </source>
</reference>
<dbReference type="Gene3D" id="3.30.70.3290">
    <property type="match status" value="3"/>
</dbReference>
<dbReference type="Gene3D" id="3.10.129.110">
    <property type="entry name" value="Polyketide synthase dehydratase"/>
    <property type="match status" value="1"/>
</dbReference>
<dbReference type="Pfam" id="PF16197">
    <property type="entry name" value="KAsynt_C_assoc"/>
    <property type="match status" value="2"/>
</dbReference>
<dbReference type="Gene3D" id="3.30.70.250">
    <property type="entry name" value="Malonyl-CoA ACP transacylase, ACP-binding"/>
    <property type="match status" value="1"/>
</dbReference>
<organism evidence="8 9">
    <name type="scientific">Cylicocyclus nassatus</name>
    <name type="common">Nematode worm</name>
    <dbReference type="NCBI Taxonomy" id="53992"/>
    <lineage>
        <taxon>Eukaryota</taxon>
        <taxon>Metazoa</taxon>
        <taxon>Ecdysozoa</taxon>
        <taxon>Nematoda</taxon>
        <taxon>Chromadorea</taxon>
        <taxon>Rhabditida</taxon>
        <taxon>Rhabditina</taxon>
        <taxon>Rhabditomorpha</taxon>
        <taxon>Strongyloidea</taxon>
        <taxon>Strongylidae</taxon>
        <taxon>Cylicocyclus</taxon>
    </lineage>
</organism>
<dbReference type="InterPro" id="IPR023213">
    <property type="entry name" value="CAT-like_dom_sf"/>
</dbReference>
<dbReference type="InterPro" id="IPR000873">
    <property type="entry name" value="AMP-dep_synth/lig_dom"/>
</dbReference>
<dbReference type="SMART" id="SM00825">
    <property type="entry name" value="PKS_KS"/>
    <property type="match status" value="3"/>
</dbReference>